<name>W2MBC9_PHYNI</name>
<dbReference type="AlphaFoldDB" id="W2MBC9"/>
<proteinExistence type="predicted"/>
<accession>W2MBC9</accession>
<sequence length="110" mass="11409">MFHDPLLSLSSLPLYNTSELGNRNKVPLGKAQASVLMGTSKKTASNLALDPSGDDSAKLNDYSSDFAGALSYPTDDSIGMDDGQVYLADDDIKLAGASTNLADVGAHQGS</sequence>
<dbReference type="VEuPathDB" id="FungiDB:PPTG_05874"/>
<gene>
    <name evidence="1" type="ORF">L914_19755</name>
</gene>
<organism evidence="1">
    <name type="scientific">Phytophthora nicotianae</name>
    <name type="common">Potato buckeye rot agent</name>
    <name type="synonym">Phytophthora parasitica</name>
    <dbReference type="NCBI Taxonomy" id="4792"/>
    <lineage>
        <taxon>Eukaryota</taxon>
        <taxon>Sar</taxon>
        <taxon>Stramenopiles</taxon>
        <taxon>Oomycota</taxon>
        <taxon>Peronosporomycetes</taxon>
        <taxon>Peronosporales</taxon>
        <taxon>Peronosporaceae</taxon>
        <taxon>Phytophthora</taxon>
    </lineage>
</organism>
<dbReference type="EMBL" id="KI696188">
    <property type="protein sequence ID" value="ETM32948.1"/>
    <property type="molecule type" value="Genomic_DNA"/>
</dbReference>
<evidence type="ECO:0000313" key="1">
    <source>
        <dbReference type="EMBL" id="ETM32948.1"/>
    </source>
</evidence>
<dbReference type="Proteomes" id="UP000054532">
    <property type="component" value="Unassembled WGS sequence"/>
</dbReference>
<protein>
    <submittedName>
        <fullName evidence="1">Uncharacterized protein</fullName>
    </submittedName>
</protein>
<reference evidence="1" key="1">
    <citation type="submission" date="2013-11" db="EMBL/GenBank/DDBJ databases">
        <title>The Genome Sequence of Phytophthora parasitica IAC_01/95.</title>
        <authorList>
            <consortium name="The Broad Institute Genomics Platform"/>
            <person name="Russ C."/>
            <person name="Tyler B."/>
            <person name="Panabieres F."/>
            <person name="Shan W."/>
            <person name="Tripathy S."/>
            <person name="Grunwald N."/>
            <person name="Machado M."/>
            <person name="Johnson C.S."/>
            <person name="Arredondo F."/>
            <person name="Hong C."/>
            <person name="Coffey M."/>
            <person name="Young S.K."/>
            <person name="Zeng Q."/>
            <person name="Gargeya S."/>
            <person name="Fitzgerald M."/>
            <person name="Abouelleil A."/>
            <person name="Alvarado L."/>
            <person name="Chapman S.B."/>
            <person name="Gainer-Dewar J."/>
            <person name="Goldberg J."/>
            <person name="Griggs A."/>
            <person name="Gujja S."/>
            <person name="Hansen M."/>
            <person name="Howarth C."/>
            <person name="Imamovic A."/>
            <person name="Ireland A."/>
            <person name="Larimer J."/>
            <person name="McCowan C."/>
            <person name="Murphy C."/>
            <person name="Pearson M."/>
            <person name="Poon T.W."/>
            <person name="Priest M."/>
            <person name="Roberts A."/>
            <person name="Saif S."/>
            <person name="Shea T."/>
            <person name="Sykes S."/>
            <person name="Wortman J."/>
            <person name="Nusbaum C."/>
            <person name="Birren B."/>
        </authorList>
    </citation>
    <scope>NUCLEOTIDE SEQUENCE [LARGE SCALE GENOMIC DNA]</scope>
    <source>
        <strain evidence="1">IAC_01/95</strain>
    </source>
</reference>